<evidence type="ECO:0000256" key="3">
    <source>
        <dbReference type="ARBA" id="ARBA00022676"/>
    </source>
</evidence>
<evidence type="ECO:0000256" key="8">
    <source>
        <dbReference type="SAM" id="MobiDB-lite"/>
    </source>
</evidence>
<dbReference type="InterPro" id="IPR050297">
    <property type="entry name" value="LipidA_mod_glycosyltrf_83"/>
</dbReference>
<evidence type="ECO:0000256" key="7">
    <source>
        <dbReference type="ARBA" id="ARBA00023136"/>
    </source>
</evidence>
<feature type="compositionally biased region" description="Basic and acidic residues" evidence="8">
    <location>
        <begin position="605"/>
        <end position="619"/>
    </location>
</feature>
<feature type="transmembrane region" description="Helical" evidence="9">
    <location>
        <begin position="197"/>
        <end position="215"/>
    </location>
</feature>
<keyword evidence="11" id="KW-1185">Reference proteome</keyword>
<feature type="transmembrane region" description="Helical" evidence="9">
    <location>
        <begin position="16"/>
        <end position="34"/>
    </location>
</feature>
<gene>
    <name evidence="10" type="ORF">Pro02_24890</name>
</gene>
<evidence type="ECO:0000256" key="4">
    <source>
        <dbReference type="ARBA" id="ARBA00022679"/>
    </source>
</evidence>
<name>A0A8J3S1A9_PLARO</name>
<protein>
    <recommendedName>
        <fullName evidence="12">Glycosyltransferase RgtA/B/C/D-like domain-containing protein</fullName>
    </recommendedName>
</protein>
<feature type="transmembrane region" description="Helical" evidence="9">
    <location>
        <begin position="107"/>
        <end position="124"/>
    </location>
</feature>
<dbReference type="GO" id="GO:0005886">
    <property type="term" value="C:plasma membrane"/>
    <property type="evidence" value="ECO:0007669"/>
    <property type="project" value="UniProtKB-SubCell"/>
</dbReference>
<feature type="transmembrane region" description="Helical" evidence="9">
    <location>
        <begin position="131"/>
        <end position="151"/>
    </location>
</feature>
<evidence type="ECO:0000313" key="10">
    <source>
        <dbReference type="EMBL" id="GIH84081.1"/>
    </source>
</evidence>
<feature type="transmembrane region" description="Helical" evidence="9">
    <location>
        <begin position="391"/>
        <end position="409"/>
    </location>
</feature>
<sequence>MTTGIRPVGRFLRRHWLFTVALLIGGALRVLAVLGYRPALWFWADSFAYLGAALDVRPLESRPSGYSLFLWSLSPLQSVQAVVVVQHLMGLAVAVCVYLLLRRLAGLPGWGATLAALPVLLDAHQIQLEHLVMADLLFQFLAVLAVTLLLWRRRPAARVALLAGFLLAAATVTRTIGLPLIAVVLVCLVIRRAGWRAVVATATASAITFGGYAVWFESEHGTYGLTRGNAFLWARTMTFADCAKILPIGPEAALCPTEPLSERKPPPVYIWGGDSPFNKIKGEWAERDALAGDFATQAIMAQPADFLRAGLTDVAHIFDWTRRVYPTEGDQSAYVFPATPGPLPDGPASRGRTAGELVTAYQGEPGDVRTVEPYASWLRAYQENAFLRGPFFGVILLIGLIGVLTRLRVSVEGPFGVRRPRRTEGAHRERPSRENPRGPGGPALGGAALLPWAAATMLVVLPPFIAAFDHRYVVPAVPLACLAAGLAFGVREPRGLSDSAEPGEPAEPSDPSDPSEPETGGPRRPRPDDPWPPEESWTAERSPWMLPPEEAPTAASATFSASAAPDVQADERPQRLVPKRPADLVDGVLVHPRHEPADVGRGTAAHRDPDPVALHRSDPDPAESFDFFKGDPQHRGPGPAAAPPPPPAQGAQQPPHGHQRQYYKY</sequence>
<feature type="compositionally biased region" description="Low complexity" evidence="8">
    <location>
        <begin position="551"/>
        <end position="565"/>
    </location>
</feature>
<dbReference type="PANTHER" id="PTHR33908:SF11">
    <property type="entry name" value="MEMBRANE PROTEIN"/>
    <property type="match status" value="1"/>
</dbReference>
<reference evidence="10" key="1">
    <citation type="submission" date="2021-01" db="EMBL/GenBank/DDBJ databases">
        <title>Whole genome shotgun sequence of Planobispora rosea NBRC 15558.</title>
        <authorList>
            <person name="Komaki H."/>
            <person name="Tamura T."/>
        </authorList>
    </citation>
    <scope>NUCLEOTIDE SEQUENCE</scope>
    <source>
        <strain evidence="10">NBRC 15558</strain>
    </source>
</reference>
<comment type="caution">
    <text evidence="10">The sequence shown here is derived from an EMBL/GenBank/DDBJ whole genome shotgun (WGS) entry which is preliminary data.</text>
</comment>
<dbReference type="Proteomes" id="UP000655044">
    <property type="component" value="Unassembled WGS sequence"/>
</dbReference>
<keyword evidence="4" id="KW-0808">Transferase</keyword>
<keyword evidence="6 9" id="KW-1133">Transmembrane helix</keyword>
<evidence type="ECO:0000256" key="1">
    <source>
        <dbReference type="ARBA" id="ARBA00004651"/>
    </source>
</evidence>
<dbReference type="GO" id="GO:0016763">
    <property type="term" value="F:pentosyltransferase activity"/>
    <property type="evidence" value="ECO:0007669"/>
    <property type="project" value="TreeGrafter"/>
</dbReference>
<dbReference type="GO" id="GO:0009103">
    <property type="term" value="P:lipopolysaccharide biosynthetic process"/>
    <property type="evidence" value="ECO:0007669"/>
    <property type="project" value="UniProtKB-ARBA"/>
</dbReference>
<feature type="transmembrane region" description="Helical" evidence="9">
    <location>
        <begin position="443"/>
        <end position="466"/>
    </location>
</feature>
<feature type="compositionally biased region" description="Basic and acidic residues" evidence="8">
    <location>
        <begin position="422"/>
        <end position="436"/>
    </location>
</feature>
<dbReference type="AlphaFoldDB" id="A0A8J3S1A9"/>
<evidence type="ECO:0000256" key="5">
    <source>
        <dbReference type="ARBA" id="ARBA00022692"/>
    </source>
</evidence>
<proteinExistence type="predicted"/>
<evidence type="ECO:0000256" key="9">
    <source>
        <dbReference type="SAM" id="Phobius"/>
    </source>
</evidence>
<keyword evidence="3" id="KW-0328">Glycosyltransferase</keyword>
<keyword evidence="7 9" id="KW-0472">Membrane</keyword>
<feature type="region of interest" description="Disordered" evidence="8">
    <location>
        <begin position="494"/>
        <end position="665"/>
    </location>
</feature>
<keyword evidence="5 9" id="KW-0812">Transmembrane</keyword>
<dbReference type="PANTHER" id="PTHR33908">
    <property type="entry name" value="MANNOSYLTRANSFERASE YKCB-RELATED"/>
    <property type="match status" value="1"/>
</dbReference>
<feature type="transmembrane region" description="Helical" evidence="9">
    <location>
        <begin position="472"/>
        <end position="490"/>
    </location>
</feature>
<dbReference type="EMBL" id="BOOI01000020">
    <property type="protein sequence ID" value="GIH84081.1"/>
    <property type="molecule type" value="Genomic_DNA"/>
</dbReference>
<comment type="subcellular location">
    <subcellularLocation>
        <location evidence="1">Cell membrane</location>
        <topology evidence="1">Multi-pass membrane protein</topology>
    </subcellularLocation>
</comment>
<feature type="region of interest" description="Disordered" evidence="8">
    <location>
        <begin position="417"/>
        <end position="442"/>
    </location>
</feature>
<evidence type="ECO:0000256" key="6">
    <source>
        <dbReference type="ARBA" id="ARBA00022989"/>
    </source>
</evidence>
<feature type="transmembrane region" description="Helical" evidence="9">
    <location>
        <begin position="157"/>
        <end position="190"/>
    </location>
</feature>
<keyword evidence="2" id="KW-1003">Cell membrane</keyword>
<evidence type="ECO:0000256" key="2">
    <source>
        <dbReference type="ARBA" id="ARBA00022475"/>
    </source>
</evidence>
<evidence type="ECO:0000313" key="11">
    <source>
        <dbReference type="Proteomes" id="UP000655044"/>
    </source>
</evidence>
<dbReference type="RefSeq" id="WP_176728327.1">
    <property type="nucleotide sequence ID" value="NZ_BMQP01000007.1"/>
</dbReference>
<accession>A0A8J3S1A9</accession>
<organism evidence="10 11">
    <name type="scientific">Planobispora rosea</name>
    <dbReference type="NCBI Taxonomy" id="35762"/>
    <lineage>
        <taxon>Bacteria</taxon>
        <taxon>Bacillati</taxon>
        <taxon>Actinomycetota</taxon>
        <taxon>Actinomycetes</taxon>
        <taxon>Streptosporangiales</taxon>
        <taxon>Streptosporangiaceae</taxon>
        <taxon>Planobispora</taxon>
    </lineage>
</organism>
<evidence type="ECO:0008006" key="12">
    <source>
        <dbReference type="Google" id="ProtNLM"/>
    </source>
</evidence>
<feature type="transmembrane region" description="Helical" evidence="9">
    <location>
        <begin position="79"/>
        <end position="101"/>
    </location>
</feature>